<dbReference type="STRING" id="147828.A0A4S2LB85"/>
<dbReference type="PANTHER" id="PTHR32194:SF2">
    <property type="entry name" value="PROTEASOME SUBUNIT BETA TYPE-1"/>
    <property type="match status" value="1"/>
</dbReference>
<dbReference type="InterPro" id="IPR016050">
    <property type="entry name" value="Proteasome_bsu_CS"/>
</dbReference>
<dbReference type="InterPro" id="IPR035206">
    <property type="entry name" value="Proteasome_beta2"/>
</dbReference>
<comment type="similarity">
    <text evidence="6">Belongs to the peptidase T1B family.</text>
</comment>
<dbReference type="InterPro" id="IPR001353">
    <property type="entry name" value="Proteasome_sua/b"/>
</dbReference>
<evidence type="ECO:0000256" key="5">
    <source>
        <dbReference type="ARBA" id="ARBA00049625"/>
    </source>
</evidence>
<evidence type="ECO:0000256" key="4">
    <source>
        <dbReference type="ARBA" id="ARBA00023242"/>
    </source>
</evidence>
<comment type="function">
    <text evidence="5">Non-catalytic component of the 20S core proteasome complex involved in the proteolytic degradation of most intracellular proteins. This complex plays numerous essential roles within the cell by associating with different regulatory particles. Associated with two 19S regulatory particles, forms the 26S proteasome and thus participates in the ATP-dependent degradation of ubiquitinated proteins. The 26S proteasome plays a key role in the maintenance of protein homeostasis by removing misfolded or damaged proteins that could impair cellular functions, and by removing proteins whose functions are no longer required. Associated with the PA200 or PA28, the 20S proteasome mediates ubiquitin-independent protein degradation. This type of proteolysis is required in several pathways including spermatogenesis (20S-PA200 complex) or generation of a subset of MHC class I-presented antigenic peptides (20S-PA28 complex).</text>
</comment>
<comment type="subunit">
    <text evidence="1">The 26S proteasome consists of a 20S proteasome core and two 19S regulatory subunits. The 20S proteasome core is a barrel-shaped complex made of 28 subunits that are arranged in four stacked rings. The two outer rings are each formed by seven alpha subunits, and the two inner rings are formed by seven beta subunits. The proteolytic activity is exerted by three beta-subunits PSMB5, PSMB6 and PSMB7.</text>
</comment>
<gene>
    <name evidence="7" type="ORF">CRM22_009886</name>
</gene>
<dbReference type="GO" id="GO:0010498">
    <property type="term" value="P:proteasomal protein catabolic process"/>
    <property type="evidence" value="ECO:0007669"/>
    <property type="project" value="InterPro"/>
</dbReference>
<comment type="subcellular location">
    <subcellularLocation>
        <location evidence="6">Cytoplasm</location>
    </subcellularLocation>
    <subcellularLocation>
        <location evidence="6">Nucleus</location>
    </subcellularLocation>
</comment>
<keyword evidence="3 6" id="KW-0647">Proteasome</keyword>
<keyword evidence="8" id="KW-1185">Reference proteome</keyword>
<dbReference type="Proteomes" id="UP000308267">
    <property type="component" value="Unassembled WGS sequence"/>
</dbReference>
<dbReference type="PROSITE" id="PS51476">
    <property type="entry name" value="PROTEASOME_BETA_2"/>
    <property type="match status" value="1"/>
</dbReference>
<evidence type="ECO:0000256" key="2">
    <source>
        <dbReference type="ARBA" id="ARBA00022490"/>
    </source>
</evidence>
<dbReference type="InterPro" id="IPR029055">
    <property type="entry name" value="Ntn_hydrolases_N"/>
</dbReference>
<sequence>MECLVGIQANDFCLVAADARSSRSIITMKHDQNKMFPLSTRILAAACGEAGDTTQFAEFIQQNMQLYEIRNGYELSPHGAANFTRSNLANALRSRKPYQVNMVIAGFDTQKGPELFYLDYLATLAKVPFVVHGYGSYLTLSVLDRDYRPDMTVDQAVDLLRSCAKEIQKRFIVNLDRYCVRLVTKDGISALPDLTNLSVAA</sequence>
<dbReference type="Gene3D" id="3.60.20.10">
    <property type="entry name" value="Glutamine Phosphoribosylpyrophosphate, subunit 1, domain 1"/>
    <property type="match status" value="1"/>
</dbReference>
<dbReference type="SUPFAM" id="SSF56235">
    <property type="entry name" value="N-terminal nucleophile aminohydrolases (Ntn hydrolases)"/>
    <property type="match status" value="1"/>
</dbReference>
<dbReference type="FunFam" id="3.60.20.10:FF:000008">
    <property type="entry name" value="Proteasome subunit beta type-4"/>
    <property type="match status" value="1"/>
</dbReference>
<evidence type="ECO:0000313" key="8">
    <source>
        <dbReference type="Proteomes" id="UP000308267"/>
    </source>
</evidence>
<name>A0A4S2LB85_OPIFE</name>
<dbReference type="AlphaFoldDB" id="A0A4S2LB85"/>
<reference evidence="7 8" key="1">
    <citation type="journal article" date="2019" name="BMC Genomics">
        <title>New insights from Opisthorchis felineus genome: update on genomics of the epidemiologically important liver flukes.</title>
        <authorList>
            <person name="Ershov N.I."/>
            <person name="Mordvinov V.A."/>
            <person name="Prokhortchouk E.B."/>
            <person name="Pakharukova M.Y."/>
            <person name="Gunbin K.V."/>
            <person name="Ustyantsev K."/>
            <person name="Genaev M.A."/>
            <person name="Blinov A.G."/>
            <person name="Mazur A."/>
            <person name="Boulygina E."/>
            <person name="Tsygankova S."/>
            <person name="Khrameeva E."/>
            <person name="Chekanov N."/>
            <person name="Fan G."/>
            <person name="Xiao A."/>
            <person name="Zhang H."/>
            <person name="Xu X."/>
            <person name="Yang H."/>
            <person name="Solovyev V."/>
            <person name="Lee S.M."/>
            <person name="Liu X."/>
            <person name="Afonnikov D.A."/>
            <person name="Skryabin K.G."/>
        </authorList>
    </citation>
    <scope>NUCLEOTIDE SEQUENCE [LARGE SCALE GENOMIC DNA]</scope>
    <source>
        <strain evidence="7">AK-0245</strain>
        <tissue evidence="7">Whole organism</tissue>
    </source>
</reference>
<dbReference type="EMBL" id="SJOL01009412">
    <property type="protein sequence ID" value="TGZ57678.1"/>
    <property type="molecule type" value="Genomic_DNA"/>
</dbReference>
<dbReference type="CDD" id="cd03758">
    <property type="entry name" value="proteasome_beta_type_2"/>
    <property type="match status" value="1"/>
</dbReference>
<evidence type="ECO:0000256" key="6">
    <source>
        <dbReference type="RuleBase" id="RU004203"/>
    </source>
</evidence>
<comment type="caution">
    <text evidence="7">The sequence shown here is derived from an EMBL/GenBank/DDBJ whole genome shotgun (WGS) entry which is preliminary data.</text>
</comment>
<dbReference type="OrthoDB" id="268428at2759"/>
<proteinExistence type="inferred from homology"/>
<dbReference type="PROSITE" id="PS00854">
    <property type="entry name" value="PROTEASOME_BETA_1"/>
    <property type="match status" value="1"/>
</dbReference>
<protein>
    <recommendedName>
        <fullName evidence="6">Proteasome subunit beta</fullName>
    </recommendedName>
</protein>
<comment type="function">
    <text evidence="6">Component of the proteasome, a multicatalytic proteinase complex which is characterized by its ability to cleave peptides with Arg, Phe, Tyr, Leu, and Glu adjacent to the leaving group at neutral or slightly basic pH. The proteasome has an ATP-dependent proteolytic activity.</text>
</comment>
<dbReference type="InterPro" id="IPR023333">
    <property type="entry name" value="Proteasome_suB-type"/>
</dbReference>
<dbReference type="GO" id="GO:0005839">
    <property type="term" value="C:proteasome core complex"/>
    <property type="evidence" value="ECO:0007669"/>
    <property type="project" value="InterPro"/>
</dbReference>
<evidence type="ECO:0000256" key="1">
    <source>
        <dbReference type="ARBA" id="ARBA00011656"/>
    </source>
</evidence>
<evidence type="ECO:0000256" key="3">
    <source>
        <dbReference type="ARBA" id="ARBA00022942"/>
    </source>
</evidence>
<keyword evidence="4 6" id="KW-0539">Nucleus</keyword>
<comment type="subunit">
    <text evidence="6">Component of the proteasome complex.</text>
</comment>
<accession>A0A4S2LB85</accession>
<dbReference type="GO" id="GO:0005634">
    <property type="term" value="C:nucleus"/>
    <property type="evidence" value="ECO:0007669"/>
    <property type="project" value="UniProtKB-SubCell"/>
</dbReference>
<dbReference type="PANTHER" id="PTHR32194">
    <property type="entry name" value="METALLOPROTEASE TLDD"/>
    <property type="match status" value="1"/>
</dbReference>
<dbReference type="Pfam" id="PF00227">
    <property type="entry name" value="Proteasome"/>
    <property type="match status" value="1"/>
</dbReference>
<keyword evidence="2 6" id="KW-0963">Cytoplasm</keyword>
<organism evidence="7 8">
    <name type="scientific">Opisthorchis felineus</name>
    <dbReference type="NCBI Taxonomy" id="147828"/>
    <lineage>
        <taxon>Eukaryota</taxon>
        <taxon>Metazoa</taxon>
        <taxon>Spiralia</taxon>
        <taxon>Lophotrochozoa</taxon>
        <taxon>Platyhelminthes</taxon>
        <taxon>Trematoda</taxon>
        <taxon>Digenea</taxon>
        <taxon>Opisthorchiida</taxon>
        <taxon>Opisthorchiata</taxon>
        <taxon>Opisthorchiidae</taxon>
        <taxon>Opisthorchis</taxon>
    </lineage>
</organism>
<dbReference type="GO" id="GO:0005737">
    <property type="term" value="C:cytoplasm"/>
    <property type="evidence" value="ECO:0007669"/>
    <property type="project" value="UniProtKB-SubCell"/>
</dbReference>
<evidence type="ECO:0000313" key="7">
    <source>
        <dbReference type="EMBL" id="TGZ57678.1"/>
    </source>
</evidence>